<dbReference type="Pfam" id="PF13561">
    <property type="entry name" value="adh_short_C2"/>
    <property type="match status" value="1"/>
</dbReference>
<dbReference type="EMBL" id="CP063169">
    <property type="protein sequence ID" value="QOR69694.1"/>
    <property type="molecule type" value="Genomic_DNA"/>
</dbReference>
<protein>
    <submittedName>
        <fullName evidence="3">SDR family oxidoreductase</fullName>
    </submittedName>
</protein>
<dbReference type="InterPro" id="IPR020904">
    <property type="entry name" value="Sc_DH/Rdtase_CS"/>
</dbReference>
<dbReference type="InterPro" id="IPR051122">
    <property type="entry name" value="SDR_DHRS6-like"/>
</dbReference>
<dbReference type="SUPFAM" id="SSF51735">
    <property type="entry name" value="NAD(P)-binding Rossmann-fold domains"/>
    <property type="match status" value="1"/>
</dbReference>
<dbReference type="RefSeq" id="WP_193496255.1">
    <property type="nucleotide sequence ID" value="NZ_CP063169.1"/>
</dbReference>
<evidence type="ECO:0000256" key="2">
    <source>
        <dbReference type="ARBA" id="ARBA00023002"/>
    </source>
</evidence>
<accession>A0A7M1SRU0</accession>
<keyword evidence="2" id="KW-0560">Oxidoreductase</keyword>
<proteinExistence type="inferred from homology"/>
<dbReference type="Proteomes" id="UP000593758">
    <property type="component" value="Chromosome"/>
</dbReference>
<dbReference type="PANTHER" id="PTHR43477:SF1">
    <property type="entry name" value="DIHYDROANTICAPSIN 7-DEHYDROGENASE"/>
    <property type="match status" value="1"/>
</dbReference>
<dbReference type="KEGG" id="halt:IM660_13580"/>
<organism evidence="3 4">
    <name type="scientific">Ruania alkalisoli</name>
    <dbReference type="NCBI Taxonomy" id="2779775"/>
    <lineage>
        <taxon>Bacteria</taxon>
        <taxon>Bacillati</taxon>
        <taxon>Actinomycetota</taxon>
        <taxon>Actinomycetes</taxon>
        <taxon>Micrococcales</taxon>
        <taxon>Ruaniaceae</taxon>
        <taxon>Ruania</taxon>
    </lineage>
</organism>
<dbReference type="Gene3D" id="3.40.50.720">
    <property type="entry name" value="NAD(P)-binding Rossmann-like Domain"/>
    <property type="match status" value="1"/>
</dbReference>
<keyword evidence="4" id="KW-1185">Reference proteome</keyword>
<dbReference type="AlphaFoldDB" id="A0A7M1SRU0"/>
<dbReference type="PROSITE" id="PS00061">
    <property type="entry name" value="ADH_SHORT"/>
    <property type="match status" value="1"/>
</dbReference>
<dbReference type="FunFam" id="3.40.50.720:FF:000084">
    <property type="entry name" value="Short-chain dehydrogenase reductase"/>
    <property type="match status" value="1"/>
</dbReference>
<sequence>MTDTHTGSVIVTGAGAGIGAGVVGRLTDDGRRVYALDRDSGGVTALSASTPEQVVPVVADVTEATSMRQAFVTIADDAAHRGEPVQGLVCAAGIQTYGTVADEDAMATFDRVMAVNVRGAFLAAHLAVPLIRDGGGGAVVLVSSVQAYVAQQQVAAYSATKGALLSLTRAMAIDHAADGIRVNAVCPGSVDTPMLRWAAGLQVAGEGPADPSAVDAIVADWGRAHPLGRVARPEEVGDVVAYLLSDRSSFVTGADVKVDGGLTAGNAVALGKEDS</sequence>
<dbReference type="PRINTS" id="PR00081">
    <property type="entry name" value="GDHRDH"/>
</dbReference>
<dbReference type="PANTHER" id="PTHR43477">
    <property type="entry name" value="DIHYDROANTICAPSIN 7-DEHYDROGENASE"/>
    <property type="match status" value="1"/>
</dbReference>
<dbReference type="InterPro" id="IPR002347">
    <property type="entry name" value="SDR_fam"/>
</dbReference>
<gene>
    <name evidence="3" type="ORF">IM660_13580</name>
</gene>
<reference evidence="3 4" key="1">
    <citation type="submission" date="2020-10" db="EMBL/GenBank/DDBJ databases">
        <title>Haloactinobacterium sp. RN3S43, a bacterium isolated from saline soil.</title>
        <authorList>
            <person name="Sun J.-Q."/>
        </authorList>
    </citation>
    <scope>NUCLEOTIDE SEQUENCE [LARGE SCALE GENOMIC DNA]</scope>
    <source>
        <strain evidence="3 4">RN3S43</strain>
    </source>
</reference>
<comment type="similarity">
    <text evidence="1">Belongs to the short-chain dehydrogenases/reductases (SDR) family.</text>
</comment>
<name>A0A7M1SRU0_9MICO</name>
<evidence type="ECO:0000313" key="3">
    <source>
        <dbReference type="EMBL" id="QOR69694.1"/>
    </source>
</evidence>
<dbReference type="InterPro" id="IPR036291">
    <property type="entry name" value="NAD(P)-bd_dom_sf"/>
</dbReference>
<dbReference type="GO" id="GO:0016491">
    <property type="term" value="F:oxidoreductase activity"/>
    <property type="evidence" value="ECO:0007669"/>
    <property type="project" value="UniProtKB-KW"/>
</dbReference>
<evidence type="ECO:0000313" key="4">
    <source>
        <dbReference type="Proteomes" id="UP000593758"/>
    </source>
</evidence>
<dbReference type="PRINTS" id="PR00080">
    <property type="entry name" value="SDRFAMILY"/>
</dbReference>
<evidence type="ECO:0000256" key="1">
    <source>
        <dbReference type="ARBA" id="ARBA00006484"/>
    </source>
</evidence>
<dbReference type="CDD" id="cd05233">
    <property type="entry name" value="SDR_c"/>
    <property type="match status" value="1"/>
</dbReference>